<dbReference type="EMBL" id="CP036265">
    <property type="protein sequence ID" value="QDT16078.1"/>
    <property type="molecule type" value="Genomic_DNA"/>
</dbReference>
<dbReference type="InterPro" id="IPR004807">
    <property type="entry name" value="UvrB"/>
</dbReference>
<comment type="subunit">
    <text evidence="11 13 14">Forms a heterotetramer with UvrA during the search for lesions. Interacts with UvrC in an incision complex.</text>
</comment>
<dbReference type="GO" id="GO:0003677">
    <property type="term" value="F:DNA binding"/>
    <property type="evidence" value="ECO:0007669"/>
    <property type="project" value="UniProtKB-UniRule"/>
</dbReference>
<dbReference type="GO" id="GO:0009380">
    <property type="term" value="C:excinuclease repair complex"/>
    <property type="evidence" value="ECO:0007669"/>
    <property type="project" value="InterPro"/>
</dbReference>
<evidence type="ECO:0000256" key="12">
    <source>
        <dbReference type="ARBA" id="ARBA00029504"/>
    </source>
</evidence>
<dbReference type="InterPro" id="IPR006935">
    <property type="entry name" value="Helicase/UvrB_N"/>
</dbReference>
<dbReference type="SUPFAM" id="SSF46600">
    <property type="entry name" value="C-terminal UvrC-binding domain of UvrB"/>
    <property type="match status" value="1"/>
</dbReference>
<dbReference type="InterPro" id="IPR024759">
    <property type="entry name" value="UvrB_YAD/RRR_dom"/>
</dbReference>
<dbReference type="Pfam" id="PF04851">
    <property type="entry name" value="ResIII"/>
    <property type="match status" value="1"/>
</dbReference>
<dbReference type="Gene3D" id="3.40.50.300">
    <property type="entry name" value="P-loop containing nucleotide triphosphate hydrolases"/>
    <property type="match status" value="3"/>
</dbReference>
<feature type="domain" description="Helicase ATP-binding" evidence="18">
    <location>
        <begin position="25"/>
        <end position="178"/>
    </location>
</feature>
<dbReference type="RefSeq" id="WP_145358954.1">
    <property type="nucleotide sequence ID" value="NZ_CP036265.1"/>
</dbReference>
<dbReference type="GO" id="GO:0009381">
    <property type="term" value="F:excinuclease ABC activity"/>
    <property type="evidence" value="ECO:0007669"/>
    <property type="project" value="UniProtKB-UniRule"/>
</dbReference>
<feature type="short sequence motif" description="Beta-hairpin" evidence="13">
    <location>
        <begin position="91"/>
        <end position="114"/>
    </location>
</feature>
<evidence type="ECO:0000256" key="9">
    <source>
        <dbReference type="ARBA" id="ARBA00023204"/>
    </source>
</evidence>
<protein>
    <recommendedName>
        <fullName evidence="12 13">UvrABC system protein B</fullName>
        <shortName evidence="13">Protein UvrB</shortName>
    </recommendedName>
    <alternativeName>
        <fullName evidence="13">Excinuclease ABC subunit B</fullName>
    </alternativeName>
</protein>
<evidence type="ECO:0000313" key="21">
    <source>
        <dbReference type="Proteomes" id="UP000318741"/>
    </source>
</evidence>
<dbReference type="InterPro" id="IPR001650">
    <property type="entry name" value="Helicase_C-like"/>
</dbReference>
<evidence type="ECO:0000256" key="6">
    <source>
        <dbReference type="ARBA" id="ARBA00022769"/>
    </source>
</evidence>
<proteinExistence type="inferred from homology"/>
<dbReference type="Pfam" id="PF12344">
    <property type="entry name" value="UvrB"/>
    <property type="match status" value="1"/>
</dbReference>
<evidence type="ECO:0000256" key="14">
    <source>
        <dbReference type="RuleBase" id="RU003587"/>
    </source>
</evidence>
<keyword evidence="5 13" id="KW-0227">DNA damage</keyword>
<reference evidence="20 21" key="1">
    <citation type="submission" date="2019-02" db="EMBL/GenBank/DDBJ databases">
        <title>Deep-cultivation of Planctomycetes and their phenomic and genomic characterization uncovers novel biology.</title>
        <authorList>
            <person name="Wiegand S."/>
            <person name="Jogler M."/>
            <person name="Boedeker C."/>
            <person name="Pinto D."/>
            <person name="Vollmers J."/>
            <person name="Rivas-Marin E."/>
            <person name="Kohn T."/>
            <person name="Peeters S.H."/>
            <person name="Heuer A."/>
            <person name="Rast P."/>
            <person name="Oberbeckmann S."/>
            <person name="Bunk B."/>
            <person name="Jeske O."/>
            <person name="Meyerdierks A."/>
            <person name="Storesund J.E."/>
            <person name="Kallscheuer N."/>
            <person name="Luecker S."/>
            <person name="Lage O.M."/>
            <person name="Pohl T."/>
            <person name="Merkel B.J."/>
            <person name="Hornburger P."/>
            <person name="Mueller R.-W."/>
            <person name="Bruemmer F."/>
            <person name="Labrenz M."/>
            <person name="Spormann A.M."/>
            <person name="Op den Camp H."/>
            <person name="Overmann J."/>
            <person name="Amann R."/>
            <person name="Jetten M.S.M."/>
            <person name="Mascher T."/>
            <person name="Medema M.H."/>
            <person name="Devos D.P."/>
            <person name="Kaster A.-K."/>
            <person name="Ovreas L."/>
            <person name="Rohde M."/>
            <person name="Galperin M.Y."/>
            <person name="Jogler C."/>
        </authorList>
    </citation>
    <scope>NUCLEOTIDE SEQUENCE [LARGE SCALE GENOMIC DNA]</scope>
    <source>
        <strain evidence="20 21">CA12</strain>
    </source>
</reference>
<dbReference type="CDD" id="cd18790">
    <property type="entry name" value="SF2_C_UvrB"/>
    <property type="match status" value="1"/>
</dbReference>
<evidence type="ECO:0000256" key="16">
    <source>
        <dbReference type="SAM" id="MobiDB-lite"/>
    </source>
</evidence>
<evidence type="ECO:0000256" key="11">
    <source>
        <dbReference type="ARBA" id="ARBA00026033"/>
    </source>
</evidence>
<dbReference type="CDD" id="cd17916">
    <property type="entry name" value="DEXHc_UvrB"/>
    <property type="match status" value="1"/>
</dbReference>
<gene>
    <name evidence="13 20" type="primary">uvrB</name>
    <name evidence="20" type="ORF">CA12_21760</name>
</gene>
<evidence type="ECO:0000259" key="19">
    <source>
        <dbReference type="PROSITE" id="PS51194"/>
    </source>
</evidence>
<keyword evidence="6 13" id="KW-0228">DNA excision</keyword>
<dbReference type="NCBIfam" id="TIGR00631">
    <property type="entry name" value="uvrb"/>
    <property type="match status" value="1"/>
</dbReference>
<keyword evidence="10 13" id="KW-0742">SOS response</keyword>
<dbReference type="Pfam" id="PF00271">
    <property type="entry name" value="Helicase_C"/>
    <property type="match status" value="1"/>
</dbReference>
<feature type="domain" description="Helicase C-terminal" evidence="19">
    <location>
        <begin position="433"/>
        <end position="591"/>
    </location>
</feature>
<evidence type="ECO:0000256" key="13">
    <source>
        <dbReference type="HAMAP-Rule" id="MF_00204"/>
    </source>
</evidence>
<evidence type="ECO:0000256" key="15">
    <source>
        <dbReference type="SAM" id="Coils"/>
    </source>
</evidence>
<dbReference type="SMART" id="SM00490">
    <property type="entry name" value="HELICc"/>
    <property type="match status" value="1"/>
</dbReference>
<comment type="function">
    <text evidence="13">The UvrABC repair system catalyzes the recognition and processing of DNA lesions. A damage recognition complex composed of 2 UvrA and 2 UvrB subunits scans DNA for abnormalities. Upon binding of the UvrA(2)B(2) complex to a putative damaged site, the DNA wraps around one UvrB monomer. DNA wrap is dependent on ATP binding by UvrB and probably causes local melting of the DNA helix, facilitating insertion of UvrB beta-hairpin between the DNA strands. Then UvrB probes one DNA strand for the presence of a lesion. If a lesion is found the UvrA subunits dissociate and the UvrB-DNA preincision complex is formed. This complex is subsequently bound by UvrC and the second UvrB is released. If no lesion is found, the DNA wraps around the other UvrB subunit that will check the other stand for damage.</text>
</comment>
<evidence type="ECO:0000256" key="10">
    <source>
        <dbReference type="ARBA" id="ARBA00023236"/>
    </source>
</evidence>
<comment type="subcellular location">
    <subcellularLocation>
        <location evidence="1 13 14">Cytoplasm</location>
    </subcellularLocation>
</comment>
<dbReference type="PROSITE" id="PS51194">
    <property type="entry name" value="HELICASE_CTER"/>
    <property type="match status" value="1"/>
</dbReference>
<dbReference type="PROSITE" id="PS51192">
    <property type="entry name" value="HELICASE_ATP_BIND_1"/>
    <property type="match status" value="1"/>
</dbReference>
<dbReference type="Pfam" id="PF17757">
    <property type="entry name" value="UvrB_inter"/>
    <property type="match status" value="1"/>
</dbReference>
<dbReference type="Gene3D" id="4.10.860.10">
    <property type="entry name" value="UVR domain"/>
    <property type="match status" value="1"/>
</dbReference>
<name>A0A517P9N1_9PLAN</name>
<evidence type="ECO:0000259" key="17">
    <source>
        <dbReference type="PROSITE" id="PS50151"/>
    </source>
</evidence>
<evidence type="ECO:0000256" key="1">
    <source>
        <dbReference type="ARBA" id="ARBA00004496"/>
    </source>
</evidence>
<dbReference type="Pfam" id="PF02151">
    <property type="entry name" value="UVR"/>
    <property type="match status" value="1"/>
</dbReference>
<dbReference type="GO" id="GO:0005524">
    <property type="term" value="F:ATP binding"/>
    <property type="evidence" value="ECO:0007669"/>
    <property type="project" value="UniProtKB-UniRule"/>
</dbReference>
<feature type="region of interest" description="Disordered" evidence="16">
    <location>
        <begin position="656"/>
        <end position="697"/>
    </location>
</feature>
<evidence type="ECO:0000256" key="5">
    <source>
        <dbReference type="ARBA" id="ARBA00022763"/>
    </source>
</evidence>
<evidence type="ECO:0000256" key="8">
    <source>
        <dbReference type="ARBA" id="ARBA00022881"/>
    </source>
</evidence>
<evidence type="ECO:0000256" key="3">
    <source>
        <dbReference type="ARBA" id="ARBA00022490"/>
    </source>
</evidence>
<keyword evidence="8 13" id="KW-0267">Excision nuclease</keyword>
<dbReference type="NCBIfam" id="NF003673">
    <property type="entry name" value="PRK05298.1"/>
    <property type="match status" value="1"/>
</dbReference>
<keyword evidence="9 13" id="KW-0234">DNA repair</keyword>
<dbReference type="GO" id="GO:0005737">
    <property type="term" value="C:cytoplasm"/>
    <property type="evidence" value="ECO:0007669"/>
    <property type="project" value="UniProtKB-SubCell"/>
</dbReference>
<feature type="domain" description="UVR" evidence="17">
    <location>
        <begin position="620"/>
        <end position="655"/>
    </location>
</feature>
<dbReference type="HAMAP" id="MF_00204">
    <property type="entry name" value="UvrB"/>
    <property type="match status" value="1"/>
</dbReference>
<keyword evidence="15" id="KW-0175">Coiled coil</keyword>
<evidence type="ECO:0000259" key="18">
    <source>
        <dbReference type="PROSITE" id="PS51192"/>
    </source>
</evidence>
<dbReference type="Proteomes" id="UP000318741">
    <property type="component" value="Chromosome"/>
</dbReference>
<dbReference type="SUPFAM" id="SSF52540">
    <property type="entry name" value="P-loop containing nucleoside triphosphate hydrolases"/>
    <property type="match status" value="2"/>
</dbReference>
<dbReference type="AlphaFoldDB" id="A0A517P9N1"/>
<evidence type="ECO:0000256" key="2">
    <source>
        <dbReference type="ARBA" id="ARBA00008533"/>
    </source>
</evidence>
<dbReference type="PROSITE" id="PS50151">
    <property type="entry name" value="UVR"/>
    <property type="match status" value="1"/>
</dbReference>
<comment type="similarity">
    <text evidence="2 13 14">Belongs to the UvrB family.</text>
</comment>
<dbReference type="PANTHER" id="PTHR24029:SF0">
    <property type="entry name" value="UVRABC SYSTEM PROTEIN B"/>
    <property type="match status" value="1"/>
</dbReference>
<dbReference type="InterPro" id="IPR014001">
    <property type="entry name" value="Helicase_ATP-bd"/>
</dbReference>
<keyword evidence="7 13" id="KW-0067">ATP-binding</keyword>
<dbReference type="KEGG" id="acaf:CA12_21760"/>
<dbReference type="InterPro" id="IPR027417">
    <property type="entry name" value="P-loop_NTPase"/>
</dbReference>
<keyword evidence="21" id="KW-1185">Reference proteome</keyword>
<feature type="coiled-coil region" evidence="15">
    <location>
        <begin position="251"/>
        <end position="282"/>
    </location>
</feature>
<dbReference type="InterPro" id="IPR001943">
    <property type="entry name" value="UVR_dom"/>
</dbReference>
<dbReference type="SMART" id="SM00487">
    <property type="entry name" value="DEXDc"/>
    <property type="match status" value="1"/>
</dbReference>
<accession>A0A517P9N1</accession>
<feature type="binding site" evidence="13">
    <location>
        <begin position="38"/>
        <end position="45"/>
    </location>
    <ligand>
        <name>ATP</name>
        <dbReference type="ChEBI" id="CHEBI:30616"/>
    </ligand>
</feature>
<keyword evidence="3 13" id="KW-0963">Cytoplasm</keyword>
<dbReference type="OrthoDB" id="9806651at2"/>
<dbReference type="InterPro" id="IPR041471">
    <property type="entry name" value="UvrB_inter"/>
</dbReference>
<keyword evidence="4 13" id="KW-0547">Nucleotide-binding</keyword>
<dbReference type="GO" id="GO:0006289">
    <property type="term" value="P:nucleotide-excision repair"/>
    <property type="evidence" value="ECO:0007669"/>
    <property type="project" value="UniProtKB-UniRule"/>
</dbReference>
<dbReference type="GO" id="GO:0009432">
    <property type="term" value="P:SOS response"/>
    <property type="evidence" value="ECO:0007669"/>
    <property type="project" value="UniProtKB-UniRule"/>
</dbReference>
<evidence type="ECO:0000256" key="7">
    <source>
        <dbReference type="ARBA" id="ARBA00022840"/>
    </source>
</evidence>
<dbReference type="InterPro" id="IPR036876">
    <property type="entry name" value="UVR_dom_sf"/>
</dbReference>
<evidence type="ECO:0000256" key="4">
    <source>
        <dbReference type="ARBA" id="ARBA00022741"/>
    </source>
</evidence>
<feature type="compositionally biased region" description="Basic residues" evidence="16">
    <location>
        <begin position="671"/>
        <end position="682"/>
    </location>
</feature>
<comment type="domain">
    <text evidence="13">The beta-hairpin motif is involved in DNA binding.</text>
</comment>
<dbReference type="PANTHER" id="PTHR24029">
    <property type="entry name" value="UVRABC SYSTEM PROTEIN B"/>
    <property type="match status" value="1"/>
</dbReference>
<evidence type="ECO:0000313" key="20">
    <source>
        <dbReference type="EMBL" id="QDT16078.1"/>
    </source>
</evidence>
<organism evidence="20 21">
    <name type="scientific">Alienimonas californiensis</name>
    <dbReference type="NCBI Taxonomy" id="2527989"/>
    <lineage>
        <taxon>Bacteria</taxon>
        <taxon>Pseudomonadati</taxon>
        <taxon>Planctomycetota</taxon>
        <taxon>Planctomycetia</taxon>
        <taxon>Planctomycetales</taxon>
        <taxon>Planctomycetaceae</taxon>
        <taxon>Alienimonas</taxon>
    </lineage>
</organism>
<dbReference type="GO" id="GO:0016887">
    <property type="term" value="F:ATP hydrolysis activity"/>
    <property type="evidence" value="ECO:0007669"/>
    <property type="project" value="InterPro"/>
</dbReference>
<sequence length="697" mass="78506">MPKFEVVSEFAPGGDQPKAIDALTRGLTDGERDQVLLGVTGSGKTFTIANVIERVQKPTLVLSHNKTLAAQLYGELREFFPHNAVSYFVSYYDYYQPEAYIPARDIYIEKDSSINEEIDRLRLQATSQLVSRRDVIVVSSVSCIYGLGSPKEYVNMMVPIQVGEELDRDEALLKFIDIQYDRNDYDLARGRFRVRGDTIELWPAYEEFAYRIELWGDEVESLSVINPTSGETIKKVDEAYIYPAKHFVMPADKMDRAIKEIEDELNAQLEQFHKEGKLLEAQRLSARTRYDLELMKEAGFCPGIENYSRALAGRQPGQPPDTLLDFFPKDFLTVIDESHVSVPQVRAMFNGDHARKKTLVEHGFRLPMAMDNRPLKFEEWEERRGQTIFVSATPNEWELDLTGGEIVEQVIRPTGLVDPQIHVVPARGQVPHLREQIAKRVERGERVLVTCLTKRLSEDLTAYLQEDGVKCMWLHSEMDAIERVQVLRELREGSHDVVIGVNLLREGLDLPEVSLVAILDADKEGFLRSETSLIQTIGRSARNVNAEVFLYADRVTESMARAMEETNRRRAIQIAHNKKHGITPRSTTRKISGGIESEVQANRSVREAVTAAPGTVTITKELIAELEKEMLTAAENLEFEKAAGLRDKVAKLSDRIGEALEESDLRPAGGRGKRGRRGRGGGKKGERVPKPAGSSGQ</sequence>